<dbReference type="OrthoDB" id="4581301at2759"/>
<reference evidence="3 4" key="1">
    <citation type="journal article" date="2016" name="Genome Biol. Evol.">
        <title>Divergent and convergent evolution of fungal pathogenicity.</title>
        <authorList>
            <person name="Shang Y."/>
            <person name="Xiao G."/>
            <person name="Zheng P."/>
            <person name="Cen K."/>
            <person name="Zhan S."/>
            <person name="Wang C."/>
        </authorList>
    </citation>
    <scope>NUCLEOTIDE SEQUENCE [LARGE SCALE GENOMIC DNA]</scope>
    <source>
        <strain evidence="3 4">RCEF 2490</strain>
    </source>
</reference>
<sequence length="544" mass="60116">MIRSTASRARQQLPKPDRGPGSSSSSSSSRYPGKAFEKRIDKYNEVYYVLSKKKGRAGHADPVKQYKFFEMPDLLLDLDADGAPSVRSFNAEVDEPAMAARWSDSPRRAQVRAQLKQLQDQVVELRQKAHEVSSEPTNVWRITAHDVMSAALYGGSATPRKPAKRSFLQEPSEEVDGSSGTAPCPPQLRQMADKVRAENGIPPHAVHQDQLLLHWMLLRRQCSENSPAQKALSASQFAQAIESQTSLMGIRRLVSQSLAAGMSTASFFHSNTLSDRSLPRCIRTACECILNGSSSSRSLRLEVLTFLGNLSERLYSLGTCLGPDLCGLALKLAAEAGSIVAASAWLQHCHDHGIEQISVRDIQSTLRFLRNLHSDEHLMSKSQITEQRQRLLRLLTGIDDSGQSVPASLRSFVVLWEQQKKKKPDSKAQELFAGYMELLGHLGAARTIWAEWRELPGSLRRDNVASLVFGTALRQAIDVTPPCDGELLQSAGWHDCVMADYHAIGKQGMRASQAPVSKRVFETAAFRAALDMPFEQCLEAINKS</sequence>
<keyword evidence="1" id="KW-0175">Coiled coil</keyword>
<feature type="coiled-coil region" evidence="1">
    <location>
        <begin position="108"/>
        <end position="135"/>
    </location>
</feature>
<evidence type="ECO:0000256" key="2">
    <source>
        <dbReference type="SAM" id="MobiDB-lite"/>
    </source>
</evidence>
<keyword evidence="4" id="KW-1185">Reference proteome</keyword>
<feature type="compositionally biased region" description="Polar residues" evidence="2">
    <location>
        <begin position="1"/>
        <end position="10"/>
    </location>
</feature>
<gene>
    <name evidence="3" type="ORF">AAL_02526</name>
</gene>
<comment type="caution">
    <text evidence="3">The sequence shown here is derived from an EMBL/GenBank/DDBJ whole genome shotgun (WGS) entry which is preliminary data.</text>
</comment>
<accession>A0A168EN30</accession>
<protein>
    <submittedName>
        <fullName evidence="3">Uncharacterized protein</fullName>
    </submittedName>
</protein>
<dbReference type="EMBL" id="AZGY01000004">
    <property type="protein sequence ID" value="KZZ98975.1"/>
    <property type="molecule type" value="Genomic_DNA"/>
</dbReference>
<evidence type="ECO:0000313" key="4">
    <source>
        <dbReference type="Proteomes" id="UP000078544"/>
    </source>
</evidence>
<organism evidence="3 4">
    <name type="scientific">Moelleriella libera RCEF 2490</name>
    <dbReference type="NCBI Taxonomy" id="1081109"/>
    <lineage>
        <taxon>Eukaryota</taxon>
        <taxon>Fungi</taxon>
        <taxon>Dikarya</taxon>
        <taxon>Ascomycota</taxon>
        <taxon>Pezizomycotina</taxon>
        <taxon>Sordariomycetes</taxon>
        <taxon>Hypocreomycetidae</taxon>
        <taxon>Hypocreales</taxon>
        <taxon>Clavicipitaceae</taxon>
        <taxon>Moelleriella</taxon>
    </lineage>
</organism>
<evidence type="ECO:0000313" key="3">
    <source>
        <dbReference type="EMBL" id="KZZ98975.1"/>
    </source>
</evidence>
<dbReference type="AlphaFoldDB" id="A0A168EN30"/>
<name>A0A168EN30_9HYPO</name>
<evidence type="ECO:0000256" key="1">
    <source>
        <dbReference type="SAM" id="Coils"/>
    </source>
</evidence>
<feature type="region of interest" description="Disordered" evidence="2">
    <location>
        <begin position="154"/>
        <end position="185"/>
    </location>
</feature>
<feature type="region of interest" description="Disordered" evidence="2">
    <location>
        <begin position="1"/>
        <end position="36"/>
    </location>
</feature>
<dbReference type="Proteomes" id="UP000078544">
    <property type="component" value="Unassembled WGS sequence"/>
</dbReference>
<proteinExistence type="predicted"/>
<dbReference type="STRING" id="1081109.A0A168EN30"/>